<organism evidence="3 4">
    <name type="scientific">Filimonas effusa</name>
    <dbReference type="NCBI Taxonomy" id="2508721"/>
    <lineage>
        <taxon>Bacteria</taxon>
        <taxon>Pseudomonadati</taxon>
        <taxon>Bacteroidota</taxon>
        <taxon>Chitinophagia</taxon>
        <taxon>Chitinophagales</taxon>
        <taxon>Chitinophagaceae</taxon>
        <taxon>Filimonas</taxon>
    </lineage>
</organism>
<dbReference type="EMBL" id="SDHZ01000001">
    <property type="protein sequence ID" value="RXK86336.1"/>
    <property type="molecule type" value="Genomic_DNA"/>
</dbReference>
<comment type="caution">
    <text evidence="3">The sequence shown here is derived from an EMBL/GenBank/DDBJ whole genome shotgun (WGS) entry which is preliminary data.</text>
</comment>
<evidence type="ECO:0000256" key="1">
    <source>
        <dbReference type="SAM" id="Phobius"/>
    </source>
</evidence>
<proteinExistence type="predicted"/>
<accession>A0A4V1MAL9</accession>
<dbReference type="InterPro" id="IPR025646">
    <property type="entry name" value="DUF4350"/>
</dbReference>
<keyword evidence="1" id="KW-0812">Transmembrane</keyword>
<sequence>MKLLKKLIPYIAGAIAIVLLIIFMPHREKEKKFVGRVTLDSRDKNPYGCNAAFQLLQERFPGTHVVRNQQEPAQWEELSWDTAKAGQVLMIVAKFFDPSETDLNYLTSFAQKGNYVFISVLEMSDIAKKFFRVDQDPLRTEQPWIRLEDNSVTWVNRLAVKLDSATFQPPYLYGYPGAPFSNTFFGMDSSFTYQIGTNAAGKANLLAMNTLDGTIFLHSAPLALSNFFILYRDNHEYFEKLMSLFPRKPTKIVWDEYFLYGIRKEEEPKGLLSVILQYENFRWAFWLVLLVLGLYLVTAVKRKQRMIPVYRKPANDSLEFVETIGKLYYEKGDHRNLALKMTQFFLEHVRTKYKIDTHYINDDFATVLSMKSGVTKDTTGAIVDYIHKAQMGLITRDELMKFYYILDHFYKHT</sequence>
<feature type="domain" description="DUF4350" evidence="2">
    <location>
        <begin position="42"/>
        <end position="241"/>
    </location>
</feature>
<keyword evidence="4" id="KW-1185">Reference proteome</keyword>
<dbReference type="AlphaFoldDB" id="A0A4V1MAL9"/>
<dbReference type="RefSeq" id="WP_129002086.1">
    <property type="nucleotide sequence ID" value="NZ_SDHZ01000001.1"/>
</dbReference>
<protein>
    <submittedName>
        <fullName evidence="3">DUF4350 domain-containing protein</fullName>
    </submittedName>
</protein>
<evidence type="ECO:0000313" key="3">
    <source>
        <dbReference type="EMBL" id="RXK86336.1"/>
    </source>
</evidence>
<reference evidence="3 4" key="1">
    <citation type="submission" date="2019-01" db="EMBL/GenBank/DDBJ databases">
        <title>Filimonas sp. strain TTM-71.</title>
        <authorList>
            <person name="Chen W.-M."/>
        </authorList>
    </citation>
    <scope>NUCLEOTIDE SEQUENCE [LARGE SCALE GENOMIC DNA]</scope>
    <source>
        <strain evidence="3 4">TTM-71</strain>
    </source>
</reference>
<keyword evidence="1" id="KW-0472">Membrane</keyword>
<keyword evidence="1" id="KW-1133">Transmembrane helix</keyword>
<feature type="transmembrane region" description="Helical" evidence="1">
    <location>
        <begin position="7"/>
        <end position="24"/>
    </location>
</feature>
<feature type="transmembrane region" description="Helical" evidence="1">
    <location>
        <begin position="283"/>
        <end position="300"/>
    </location>
</feature>
<evidence type="ECO:0000313" key="4">
    <source>
        <dbReference type="Proteomes" id="UP000290545"/>
    </source>
</evidence>
<name>A0A4V1MAL9_9BACT</name>
<dbReference type="Proteomes" id="UP000290545">
    <property type="component" value="Unassembled WGS sequence"/>
</dbReference>
<gene>
    <name evidence="3" type="ORF">ESB13_05905</name>
</gene>
<dbReference type="OrthoDB" id="1111222at2"/>
<dbReference type="Pfam" id="PF14258">
    <property type="entry name" value="DUF4350"/>
    <property type="match status" value="1"/>
</dbReference>
<evidence type="ECO:0000259" key="2">
    <source>
        <dbReference type="Pfam" id="PF14258"/>
    </source>
</evidence>